<name>A0A2S9GZR1_9BURK</name>
<keyword evidence="2" id="KW-1185">Reference proteome</keyword>
<dbReference type="OrthoDB" id="9821184at2"/>
<organism evidence="1 2">
    <name type="scientific">Solimicrobium silvestre</name>
    <dbReference type="NCBI Taxonomy" id="2099400"/>
    <lineage>
        <taxon>Bacteria</taxon>
        <taxon>Pseudomonadati</taxon>
        <taxon>Pseudomonadota</taxon>
        <taxon>Betaproteobacteria</taxon>
        <taxon>Burkholderiales</taxon>
        <taxon>Oxalobacteraceae</taxon>
        <taxon>Solimicrobium</taxon>
    </lineage>
</organism>
<dbReference type="EMBL" id="PUGF01000008">
    <property type="protein sequence ID" value="PRC93190.1"/>
    <property type="molecule type" value="Genomic_DNA"/>
</dbReference>
<evidence type="ECO:0000313" key="2">
    <source>
        <dbReference type="Proteomes" id="UP000237839"/>
    </source>
</evidence>
<dbReference type="RefSeq" id="WP_133166892.1">
    <property type="nucleotide sequence ID" value="NZ_PUGF01000008.1"/>
</dbReference>
<gene>
    <name evidence="1" type="ORF">S2091_1928</name>
</gene>
<evidence type="ECO:0000313" key="1">
    <source>
        <dbReference type="EMBL" id="PRC93190.1"/>
    </source>
</evidence>
<proteinExistence type="predicted"/>
<reference evidence="1 2" key="1">
    <citation type="submission" date="2018-02" db="EMBL/GenBank/DDBJ databases">
        <title>Solimicrobium silvestre gen. nov., sp. nov., isolated from alpine forest soil.</title>
        <authorList>
            <person name="Margesin R."/>
            <person name="Albuquerque L."/>
            <person name="Zhang D.-C."/>
            <person name="Froufe H.J.C."/>
            <person name="Severino R."/>
            <person name="Roxo I."/>
            <person name="Egas C."/>
            <person name="Da Costa M.S."/>
        </authorList>
    </citation>
    <scope>NUCLEOTIDE SEQUENCE [LARGE SCALE GENOMIC DNA]</scope>
    <source>
        <strain evidence="1 2">S20-91</strain>
    </source>
</reference>
<dbReference type="AlphaFoldDB" id="A0A2S9GZR1"/>
<protein>
    <submittedName>
        <fullName evidence="1">Uncharacterized protein</fullName>
    </submittedName>
</protein>
<sequence>MKNMKMANESWLKLIAAGSLLRQLPILMLIVITSIINSNAYATTSSIYVTNGAVLTYTETARAIKNVGCSDIPTLIMYTYGSFSYSGAQITNPTAVATFEFTGCQNSNLIDIPATLNLSNGCTILVNPSQGGVPSASLSCPNVSIHPKYVIVGVTYAPPGPSSYVQYTQSNLFGTTISDSQTYSAQTSLTTTASAGSLPGWISGKLQVSAGSSATQTRTSSNATTLSFTNLSSYKVMGPPSPPVSINTPINHNYDVIWLWLNPVAMYSVATNYVQFNGFAYNEADLAGVDIYPVLVGQLNGSIPMDPSLVQELSRSWASVQTFPAGDGPGLTLADFANILASDPFTNSAYSVSPSATTSGDKRFTLTGSTSVNGGAPAQSFIYAPGTVTETYSNTYVNSTLASSGVTNQTAQTYGVDFTVTATTQYGIYSLDLKTSNTQTWTYQQSKSLTNTSTQIDLLSLGTPCASCAYTGPTVFEVYQDNIFGTFMFNPVR</sequence>
<comment type="caution">
    <text evidence="1">The sequence shown here is derived from an EMBL/GenBank/DDBJ whole genome shotgun (WGS) entry which is preliminary data.</text>
</comment>
<dbReference type="Proteomes" id="UP000237839">
    <property type="component" value="Unassembled WGS sequence"/>
</dbReference>
<accession>A0A2S9GZR1</accession>